<dbReference type="InParanoid" id="A0A067QA11"/>
<sequence>MSRQACEPLSGIVDPMICDMIFHFVPLLGLSRAELLIERPWYWDRIVVAYKILRLVNKQWAEYLKKFIFASIYFGRPLRRYQGIVFDWPRSSWQRHVLHLTLDYYGRDRDLQNAQGMCVGEMLELRTLKLMGPRLRVEVALSKIPFGDLEKLHSVIIVILGTKLDCGPLGLALGLKKLKVTFDFCESISRGQVDGMIAGLPVGNLNSLSITDYNFAVDGRGRMVDRGVNSVLKGVHTLNGASRLTGLLLREIRVWEPFLLLMEALPALASLTVYLDTTSRMGPLADMRASAMPMLNSLTAPFPLVKKLLGDRPIRSLEILPRSYSLNAPRQSDLVDILPSGLTSLAYTAASGDLEATFESALRKCRFLKQVHLDLVHCIGNEQAQELWVQSLFKGVTKYRVDLKSIRLFRMSEANIVEVGVLNRETWKELTEGSPDQKRFDFYAARVKRITVSANEYQVSLLRDCGWLRLPNLTCLHWDWCPGWGAFGGDPERVEQADTQLAVDGLSKLLTEGLLRLEIDSAPTSIPGAFTELFELLPDKCPFLEVVKYSSSNCGRIFRSLARLPRLRAVWLSSVPPFQGGAGVPVGFPPILSVRLECLSIDAPRFLRTISATEGLTSLTVTVCSKPNGASIPTQLASLAGLSNLTRLWILFGHTSAGSELLIPLLTLKCIRELRVIGHRGSFRPSPCTPMDVSTMVRSWPFLTSLIISHPSLTINLHAIAGFAACASLGELRLQVNPPEGGLDLDLDPEWQSTSRLVIIDLDGIGHMYYDDRLKLARYLCTIFPCIRPTVRPEIQRFWTTSSCPVPRDQDLQYALYEHIYSSYFPQPGGWGYLHYEMLPAYEDPEERSYRESDAFGDWFDVVAKVVKFCCRTCNRKVCLPKRTRARKTDHFARVVKQIGPHLFRGISSNNTGNTTVARELLALIFRGSLSSPILQVVIASACSAKIVARYHTSAQIFDERLPSSKTTFATEHLTRRQKVLGIKPGLKSKDSIRYDVPLWAVIAQLQSGDQGALFRENCARESLNTNLMSITVKKEIRKAVNSRVNQMINEAPCGVYLIGFILDPHYRGTNTPLGPEPTHRPSSLAQPGAEIRLNSSPKR</sequence>
<accession>A0A067QA11</accession>
<dbReference type="OrthoDB" id="3236755at2759"/>
<feature type="region of interest" description="Disordered" evidence="1">
    <location>
        <begin position="1070"/>
        <end position="1100"/>
    </location>
</feature>
<protein>
    <submittedName>
        <fullName evidence="2">Uncharacterized protein</fullName>
    </submittedName>
</protein>
<dbReference type="Proteomes" id="UP000027265">
    <property type="component" value="Unassembled WGS sequence"/>
</dbReference>
<gene>
    <name evidence="2" type="ORF">JAAARDRAFT_43191</name>
</gene>
<reference evidence="3" key="1">
    <citation type="journal article" date="2014" name="Proc. Natl. Acad. Sci. U.S.A.">
        <title>Extensive sampling of basidiomycete genomes demonstrates inadequacy of the white-rot/brown-rot paradigm for wood decay fungi.</title>
        <authorList>
            <person name="Riley R."/>
            <person name="Salamov A.A."/>
            <person name="Brown D.W."/>
            <person name="Nagy L.G."/>
            <person name="Floudas D."/>
            <person name="Held B.W."/>
            <person name="Levasseur A."/>
            <person name="Lombard V."/>
            <person name="Morin E."/>
            <person name="Otillar R."/>
            <person name="Lindquist E.A."/>
            <person name="Sun H."/>
            <person name="LaButti K.M."/>
            <person name="Schmutz J."/>
            <person name="Jabbour D."/>
            <person name="Luo H."/>
            <person name="Baker S.E."/>
            <person name="Pisabarro A.G."/>
            <person name="Walton J.D."/>
            <person name="Blanchette R.A."/>
            <person name="Henrissat B."/>
            <person name="Martin F."/>
            <person name="Cullen D."/>
            <person name="Hibbett D.S."/>
            <person name="Grigoriev I.V."/>
        </authorList>
    </citation>
    <scope>NUCLEOTIDE SEQUENCE [LARGE SCALE GENOMIC DNA]</scope>
    <source>
        <strain evidence="3">MUCL 33604</strain>
    </source>
</reference>
<dbReference type="EMBL" id="KL197709">
    <property type="protein sequence ID" value="KDQ63893.1"/>
    <property type="molecule type" value="Genomic_DNA"/>
</dbReference>
<evidence type="ECO:0000313" key="3">
    <source>
        <dbReference type="Proteomes" id="UP000027265"/>
    </source>
</evidence>
<proteinExistence type="predicted"/>
<evidence type="ECO:0000256" key="1">
    <source>
        <dbReference type="SAM" id="MobiDB-lite"/>
    </source>
</evidence>
<dbReference type="SUPFAM" id="SSF52047">
    <property type="entry name" value="RNI-like"/>
    <property type="match status" value="1"/>
</dbReference>
<evidence type="ECO:0000313" key="2">
    <source>
        <dbReference type="EMBL" id="KDQ63893.1"/>
    </source>
</evidence>
<dbReference type="Gene3D" id="3.80.10.10">
    <property type="entry name" value="Ribonuclease Inhibitor"/>
    <property type="match status" value="1"/>
</dbReference>
<keyword evidence="3" id="KW-1185">Reference proteome</keyword>
<dbReference type="HOGENOM" id="CLU_283284_0_0_1"/>
<organism evidence="2 3">
    <name type="scientific">Jaapia argillacea MUCL 33604</name>
    <dbReference type="NCBI Taxonomy" id="933084"/>
    <lineage>
        <taxon>Eukaryota</taxon>
        <taxon>Fungi</taxon>
        <taxon>Dikarya</taxon>
        <taxon>Basidiomycota</taxon>
        <taxon>Agaricomycotina</taxon>
        <taxon>Agaricomycetes</taxon>
        <taxon>Agaricomycetidae</taxon>
        <taxon>Jaapiales</taxon>
        <taxon>Jaapiaceae</taxon>
        <taxon>Jaapia</taxon>
    </lineage>
</organism>
<dbReference type="InterPro" id="IPR032675">
    <property type="entry name" value="LRR_dom_sf"/>
</dbReference>
<name>A0A067QA11_9AGAM</name>
<dbReference type="AlphaFoldDB" id="A0A067QA11"/>